<dbReference type="SUPFAM" id="SSF51215">
    <property type="entry name" value="Regulatory protein AraC"/>
    <property type="match status" value="1"/>
</dbReference>
<dbReference type="OrthoDB" id="9813413at2"/>
<dbReference type="PROSITE" id="PS01124">
    <property type="entry name" value="HTH_ARAC_FAMILY_2"/>
    <property type="match status" value="1"/>
</dbReference>
<dbReference type="GO" id="GO:0003700">
    <property type="term" value="F:DNA-binding transcription factor activity"/>
    <property type="evidence" value="ECO:0007669"/>
    <property type="project" value="InterPro"/>
</dbReference>
<keyword evidence="2 5" id="KW-0238">DNA-binding</keyword>
<sequence>MENIALKEGFLGQKMIALPKSIKTVAQNNRITKKFYITDLGYYPKANHHYRTRKKGSNQYIFIYCTKGSGEIILDGTRTLINPNQFFIIPKKTGHQYRADETDPWSIYWFHFDGTIAPDLYQRYITTNTNNYKNVPFTLETIELFDKVFSLFNRSYLENQIEYANLLSLNFISSFIYHDFESSIELNHGNTLIDSIKNHLLNNLDKNFTLDEIAAKFNYSKSYLHTKFKTNTGYSIMVFFNLKKTQKACEYLNYTDLSIKEISFKVGIDDPLYFSRIFKNFMGKSPRNYKKSQTK</sequence>
<dbReference type="SUPFAM" id="SSF46689">
    <property type="entry name" value="Homeodomain-like"/>
    <property type="match status" value="2"/>
</dbReference>
<evidence type="ECO:0000256" key="2">
    <source>
        <dbReference type="ARBA" id="ARBA00023125"/>
    </source>
</evidence>
<dbReference type="Proteomes" id="UP000199492">
    <property type="component" value="Unassembled WGS sequence"/>
</dbReference>
<dbReference type="InterPro" id="IPR037923">
    <property type="entry name" value="HTH-like"/>
</dbReference>
<dbReference type="PANTHER" id="PTHR43280:SF30">
    <property type="entry name" value="MMSAB OPERON REGULATORY PROTEIN"/>
    <property type="match status" value="1"/>
</dbReference>
<evidence type="ECO:0000313" key="6">
    <source>
        <dbReference type="Proteomes" id="UP000199492"/>
    </source>
</evidence>
<feature type="domain" description="HTH araC/xylS-type" evidence="4">
    <location>
        <begin position="194"/>
        <end position="292"/>
    </location>
</feature>
<dbReference type="Gene3D" id="2.60.120.280">
    <property type="entry name" value="Regulatory protein AraC"/>
    <property type="match status" value="1"/>
</dbReference>
<keyword evidence="1" id="KW-0805">Transcription regulation</keyword>
<reference evidence="6" key="1">
    <citation type="submission" date="2016-10" db="EMBL/GenBank/DDBJ databases">
        <authorList>
            <person name="Varghese N."/>
            <person name="Submissions S."/>
        </authorList>
    </citation>
    <scope>NUCLEOTIDE SEQUENCE [LARGE SCALE GENOMIC DNA]</scope>
    <source>
        <strain evidence="6">DSM 15363</strain>
    </source>
</reference>
<dbReference type="RefSeq" id="WP_092465864.1">
    <property type="nucleotide sequence ID" value="NZ_FNCZ01000001.1"/>
</dbReference>
<dbReference type="GO" id="GO:0043565">
    <property type="term" value="F:sequence-specific DNA binding"/>
    <property type="evidence" value="ECO:0007669"/>
    <property type="project" value="InterPro"/>
</dbReference>
<dbReference type="PANTHER" id="PTHR43280">
    <property type="entry name" value="ARAC-FAMILY TRANSCRIPTIONAL REGULATOR"/>
    <property type="match status" value="1"/>
</dbReference>
<dbReference type="InterPro" id="IPR003313">
    <property type="entry name" value="AraC-bd"/>
</dbReference>
<organism evidence="5 6">
    <name type="scientific">Winogradskyella thalassocola</name>
    <dbReference type="NCBI Taxonomy" id="262004"/>
    <lineage>
        <taxon>Bacteria</taxon>
        <taxon>Pseudomonadati</taxon>
        <taxon>Bacteroidota</taxon>
        <taxon>Flavobacteriia</taxon>
        <taxon>Flavobacteriales</taxon>
        <taxon>Flavobacteriaceae</taxon>
        <taxon>Winogradskyella</taxon>
    </lineage>
</organism>
<dbReference type="AlphaFoldDB" id="A0A1G7WGI3"/>
<proteinExistence type="predicted"/>
<protein>
    <submittedName>
        <fullName evidence="5">AraC-type DNA-binding protein</fullName>
    </submittedName>
</protein>
<keyword evidence="6" id="KW-1185">Reference proteome</keyword>
<dbReference type="EMBL" id="FNCZ01000001">
    <property type="protein sequence ID" value="SDG70974.1"/>
    <property type="molecule type" value="Genomic_DNA"/>
</dbReference>
<evidence type="ECO:0000313" key="5">
    <source>
        <dbReference type="EMBL" id="SDG70974.1"/>
    </source>
</evidence>
<dbReference type="Pfam" id="PF12833">
    <property type="entry name" value="HTH_18"/>
    <property type="match status" value="1"/>
</dbReference>
<dbReference type="Pfam" id="PF02311">
    <property type="entry name" value="AraC_binding"/>
    <property type="match status" value="1"/>
</dbReference>
<keyword evidence="3" id="KW-0804">Transcription</keyword>
<gene>
    <name evidence="5" type="ORF">SAMN04489796_101354</name>
</gene>
<dbReference type="InterPro" id="IPR018060">
    <property type="entry name" value="HTH_AraC"/>
</dbReference>
<dbReference type="InterPro" id="IPR009057">
    <property type="entry name" value="Homeodomain-like_sf"/>
</dbReference>
<accession>A0A1G7WGI3</accession>
<dbReference type="Gene3D" id="1.10.10.60">
    <property type="entry name" value="Homeodomain-like"/>
    <property type="match status" value="2"/>
</dbReference>
<evidence type="ECO:0000256" key="3">
    <source>
        <dbReference type="ARBA" id="ARBA00023163"/>
    </source>
</evidence>
<name>A0A1G7WGI3_9FLAO</name>
<dbReference type="SMART" id="SM00342">
    <property type="entry name" value="HTH_ARAC"/>
    <property type="match status" value="1"/>
</dbReference>
<evidence type="ECO:0000259" key="4">
    <source>
        <dbReference type="PROSITE" id="PS01124"/>
    </source>
</evidence>
<dbReference type="CDD" id="cd06986">
    <property type="entry name" value="cupin_MmsR-like_N"/>
    <property type="match status" value="1"/>
</dbReference>
<dbReference type="STRING" id="262004.SAMN04489796_101354"/>
<evidence type="ECO:0000256" key="1">
    <source>
        <dbReference type="ARBA" id="ARBA00023015"/>
    </source>
</evidence>